<feature type="transmembrane region" description="Helical" evidence="2">
    <location>
        <begin position="92"/>
        <end position="111"/>
    </location>
</feature>
<organism evidence="3 4">
    <name type="scientific">Penicillium chermesinum</name>
    <dbReference type="NCBI Taxonomy" id="63820"/>
    <lineage>
        <taxon>Eukaryota</taxon>
        <taxon>Fungi</taxon>
        <taxon>Dikarya</taxon>
        <taxon>Ascomycota</taxon>
        <taxon>Pezizomycotina</taxon>
        <taxon>Eurotiomycetes</taxon>
        <taxon>Eurotiomycetidae</taxon>
        <taxon>Eurotiales</taxon>
        <taxon>Aspergillaceae</taxon>
        <taxon>Penicillium</taxon>
    </lineage>
</organism>
<proteinExistence type="predicted"/>
<reference evidence="3" key="1">
    <citation type="submission" date="2022-11" db="EMBL/GenBank/DDBJ databases">
        <authorList>
            <person name="Petersen C."/>
        </authorList>
    </citation>
    <scope>NUCLEOTIDE SEQUENCE</scope>
    <source>
        <strain evidence="3">IBT 19713</strain>
    </source>
</reference>
<evidence type="ECO:0000256" key="1">
    <source>
        <dbReference type="SAM" id="MobiDB-lite"/>
    </source>
</evidence>
<dbReference type="RefSeq" id="XP_058326820.1">
    <property type="nucleotide sequence ID" value="XM_058478490.1"/>
</dbReference>
<keyword evidence="4" id="KW-1185">Reference proteome</keyword>
<protein>
    <submittedName>
        <fullName evidence="3">Uncharacterized protein</fullName>
    </submittedName>
</protein>
<feature type="transmembrane region" description="Helical" evidence="2">
    <location>
        <begin position="123"/>
        <end position="143"/>
    </location>
</feature>
<keyword evidence="2" id="KW-0472">Membrane</keyword>
<name>A0A9W9NHB7_9EURO</name>
<dbReference type="EMBL" id="JAPQKS010000007">
    <property type="protein sequence ID" value="KAJ5219990.1"/>
    <property type="molecule type" value="Genomic_DNA"/>
</dbReference>
<dbReference type="Proteomes" id="UP001150941">
    <property type="component" value="Unassembled WGS sequence"/>
</dbReference>
<evidence type="ECO:0000256" key="2">
    <source>
        <dbReference type="SAM" id="Phobius"/>
    </source>
</evidence>
<reference evidence="3" key="2">
    <citation type="journal article" date="2023" name="IMA Fungus">
        <title>Comparative genomic study of the Penicillium genus elucidates a diverse pangenome and 15 lateral gene transfer events.</title>
        <authorList>
            <person name="Petersen C."/>
            <person name="Sorensen T."/>
            <person name="Nielsen M.R."/>
            <person name="Sondergaard T.E."/>
            <person name="Sorensen J.L."/>
            <person name="Fitzpatrick D.A."/>
            <person name="Frisvad J.C."/>
            <person name="Nielsen K.L."/>
        </authorList>
    </citation>
    <scope>NUCLEOTIDE SEQUENCE</scope>
    <source>
        <strain evidence="3">IBT 19713</strain>
    </source>
</reference>
<evidence type="ECO:0000313" key="3">
    <source>
        <dbReference type="EMBL" id="KAJ5219990.1"/>
    </source>
</evidence>
<dbReference type="AlphaFoldDB" id="A0A9W9NHB7"/>
<comment type="caution">
    <text evidence="3">The sequence shown here is derived from an EMBL/GenBank/DDBJ whole genome shotgun (WGS) entry which is preliminary data.</text>
</comment>
<dbReference type="GeneID" id="83205793"/>
<gene>
    <name evidence="3" type="ORF">N7468_009194</name>
</gene>
<keyword evidence="2" id="KW-1133">Transmembrane helix</keyword>
<dbReference type="OrthoDB" id="4140442at2759"/>
<sequence>MASRSPILRMLWQRCANSSTKSGTHSGFSSSWRSYASKPGCRTRAPPPNPSSNAQPSRTAQGGPKYGQLVRKVAAYGDLVLYRGPSHTLYRFNAFAVAASAFGYAAYHSYINFVDPLMEVENWILYTHGGICVVTSAMGAAWLTRAGNLVKSVAAVQNGSQTLLRFTVQGTRPFSRPREFEVSPRKVAISKKLVVSEERRRVVGENVRTPIAASTEQKPPSLMMAPIRAMNRGVGSWLQALKQLALQEDFIILRVDRENGKRPLELRMDANGYLSSDFFLIGDPVIFKN</sequence>
<feature type="region of interest" description="Disordered" evidence="1">
    <location>
        <begin position="18"/>
        <end position="64"/>
    </location>
</feature>
<feature type="compositionally biased region" description="Polar residues" evidence="1">
    <location>
        <begin position="18"/>
        <end position="34"/>
    </location>
</feature>
<evidence type="ECO:0000313" key="4">
    <source>
        <dbReference type="Proteomes" id="UP001150941"/>
    </source>
</evidence>
<accession>A0A9W9NHB7</accession>
<keyword evidence="2" id="KW-0812">Transmembrane</keyword>